<evidence type="ECO:0000313" key="2">
    <source>
        <dbReference type="EMBL" id="PSK37248.1"/>
    </source>
</evidence>
<gene>
    <name evidence="2" type="ORF">B9Z65_1990</name>
</gene>
<feature type="chain" id="PRO_5015187914" evidence="1">
    <location>
        <begin position="21"/>
        <end position="230"/>
    </location>
</feature>
<keyword evidence="1" id="KW-0732">Signal</keyword>
<organism evidence="2 3">
    <name type="scientific">Elsinoe australis</name>
    <dbReference type="NCBI Taxonomy" id="40998"/>
    <lineage>
        <taxon>Eukaryota</taxon>
        <taxon>Fungi</taxon>
        <taxon>Dikarya</taxon>
        <taxon>Ascomycota</taxon>
        <taxon>Pezizomycotina</taxon>
        <taxon>Dothideomycetes</taxon>
        <taxon>Dothideomycetidae</taxon>
        <taxon>Myriangiales</taxon>
        <taxon>Elsinoaceae</taxon>
        <taxon>Elsinoe</taxon>
    </lineage>
</organism>
<proteinExistence type="predicted"/>
<name>A0A2P7YMQ2_9PEZI</name>
<comment type="caution">
    <text evidence="2">The sequence shown here is derived from an EMBL/GenBank/DDBJ whole genome shotgun (WGS) entry which is preliminary data.</text>
</comment>
<protein>
    <submittedName>
        <fullName evidence="2">Uncharacterized protein</fullName>
    </submittedName>
</protein>
<evidence type="ECO:0000313" key="3">
    <source>
        <dbReference type="Proteomes" id="UP000243723"/>
    </source>
</evidence>
<dbReference type="EMBL" id="NHZQ01000412">
    <property type="protein sequence ID" value="PSK37248.1"/>
    <property type="molecule type" value="Genomic_DNA"/>
</dbReference>
<dbReference type="AlphaFoldDB" id="A0A2P7YMQ2"/>
<reference evidence="2 3" key="1">
    <citation type="submission" date="2017-05" db="EMBL/GenBank/DDBJ databases">
        <title>Draft genome sequence of Elsinoe australis.</title>
        <authorList>
            <person name="Cheng Q."/>
        </authorList>
    </citation>
    <scope>NUCLEOTIDE SEQUENCE [LARGE SCALE GENOMIC DNA]</scope>
    <source>
        <strain evidence="2 3">NL1</strain>
    </source>
</reference>
<evidence type="ECO:0000256" key="1">
    <source>
        <dbReference type="SAM" id="SignalP"/>
    </source>
</evidence>
<dbReference type="OrthoDB" id="5086500at2759"/>
<accession>A0A2P7YMQ2</accession>
<keyword evidence="3" id="KW-1185">Reference proteome</keyword>
<feature type="signal peptide" evidence="1">
    <location>
        <begin position="1"/>
        <end position="20"/>
    </location>
</feature>
<dbReference type="Proteomes" id="UP000243723">
    <property type="component" value="Unassembled WGS sequence"/>
</dbReference>
<sequence>MKSFTSALGALASMVAISQANSDFVTLSTRGAAWIQEADATVILPALPNPVSGHNSLWSGIYTDDNESFMQGVSAVGPGDTFCGRAGTTAWCNNAYTLTGQAPNWNVFHGKSITAGPGSAVRTHYKLNPSTQLWDQNMYIDGKLVSTLSMSKNEHGNLFYISIECGGNTACAAHPAHSWQDVSIVLNQPDMSFKHNGAWAFGATGGAMSTPDGGKTWNFTTLNVPAQKAR</sequence>